<accession>V7AKK9</accession>
<dbReference type="OMA" id="PYRINAN"/>
<evidence type="ECO:0000256" key="4">
    <source>
        <dbReference type="ARBA" id="ARBA00022670"/>
    </source>
</evidence>
<dbReference type="Gramene" id="ESW05780">
    <property type="protein sequence ID" value="ESW05780"/>
    <property type="gene ID" value="PHAVU_011G209000g"/>
</dbReference>
<evidence type="ECO:0000313" key="11">
    <source>
        <dbReference type="EMBL" id="ESW05780.1"/>
    </source>
</evidence>
<evidence type="ECO:0000256" key="5">
    <source>
        <dbReference type="ARBA" id="ARBA00022729"/>
    </source>
</evidence>
<evidence type="ECO:0000256" key="1">
    <source>
        <dbReference type="ARBA" id="ARBA00004613"/>
    </source>
</evidence>
<dbReference type="OrthoDB" id="2747330at2759"/>
<dbReference type="MEROPS" id="A01.069"/>
<organism evidence="11 12">
    <name type="scientific">Phaseolus vulgaris</name>
    <name type="common">Kidney bean</name>
    <name type="synonym">French bean</name>
    <dbReference type="NCBI Taxonomy" id="3885"/>
    <lineage>
        <taxon>Eukaryota</taxon>
        <taxon>Viridiplantae</taxon>
        <taxon>Streptophyta</taxon>
        <taxon>Embryophyta</taxon>
        <taxon>Tracheophyta</taxon>
        <taxon>Spermatophyta</taxon>
        <taxon>Magnoliopsida</taxon>
        <taxon>eudicotyledons</taxon>
        <taxon>Gunneridae</taxon>
        <taxon>Pentapetalae</taxon>
        <taxon>rosids</taxon>
        <taxon>fabids</taxon>
        <taxon>Fabales</taxon>
        <taxon>Fabaceae</taxon>
        <taxon>Papilionoideae</taxon>
        <taxon>50 kb inversion clade</taxon>
        <taxon>NPAAA clade</taxon>
        <taxon>indigoferoid/millettioid clade</taxon>
        <taxon>Phaseoleae</taxon>
        <taxon>Phaseolus</taxon>
    </lineage>
</organism>
<dbReference type="FunFam" id="2.40.70.10:FF:000016">
    <property type="entry name" value="Probable aspartic protease At2g35615"/>
    <property type="match status" value="1"/>
</dbReference>
<dbReference type="CDD" id="cd05476">
    <property type="entry name" value="pepsin_A_like_plant"/>
    <property type="match status" value="1"/>
</dbReference>
<keyword evidence="7" id="KW-0378">Hydrolase</keyword>
<evidence type="ECO:0000256" key="8">
    <source>
        <dbReference type="ARBA" id="ARBA00023180"/>
    </source>
</evidence>
<dbReference type="GO" id="GO:0005576">
    <property type="term" value="C:extracellular region"/>
    <property type="evidence" value="ECO:0007669"/>
    <property type="project" value="UniProtKB-SubCell"/>
</dbReference>
<keyword evidence="4" id="KW-0645">Protease</keyword>
<evidence type="ECO:0000256" key="2">
    <source>
        <dbReference type="ARBA" id="ARBA00007447"/>
    </source>
</evidence>
<sequence length="434" mass="47058">MTKMSCFFSLFVLLCFFNISLSEAGGFSVEIFHRDSPESPFYSSSETKFQRVSNALRRSFNRANPFNQSLGLPSTVRAIVIPDFGEYVMRYAVGTPPLKVFGLLDTGSDIIWMQCIPCTKCYHQATPLFDPSKSTTYRTLPCSSRICHTVLDTFCSRKHCKYDITYADGTFSHGDLSQETLYLSSTNGRPVQLPGIAIGCGLNNGMSFKGANSGIVGLGSGPASLINQLGPSVGWKFSYCLVPETLHSNETSRLNFGDAAIVSGVGTVSTPLVVKPKEVFYFLTLEGFSVGGKREVFGGSLAGPGRDGNVVIDSGTTLTLLPADVYTWLQKAVAEEVKLKAIKDPNNVLGLCYPGTLKKLVLPVITAHFRGAADVVLYPLNTFVEVADGVVCLAFQPSQTGAVFGNLAQQNLLVGYDLQKHTVSFKQTDCTKMR</sequence>
<dbReference type="AlphaFoldDB" id="V7AKK9"/>
<dbReference type="eggNOG" id="KOG1339">
    <property type="taxonomic scope" value="Eukaryota"/>
</dbReference>
<dbReference type="PANTHER" id="PTHR47967:SF66">
    <property type="entry name" value="ASPARTIC PROTEINASE CDR1-RELATED"/>
    <property type="match status" value="1"/>
</dbReference>
<protein>
    <recommendedName>
        <fullName evidence="10">Peptidase A1 domain-containing protein</fullName>
    </recommendedName>
</protein>
<evidence type="ECO:0000256" key="6">
    <source>
        <dbReference type="ARBA" id="ARBA00022750"/>
    </source>
</evidence>
<keyword evidence="5 9" id="KW-0732">Signal</keyword>
<dbReference type="InterPro" id="IPR001969">
    <property type="entry name" value="Aspartic_peptidase_AS"/>
</dbReference>
<dbReference type="InterPro" id="IPR021109">
    <property type="entry name" value="Peptidase_aspartic_dom_sf"/>
</dbReference>
<evidence type="ECO:0000256" key="9">
    <source>
        <dbReference type="SAM" id="SignalP"/>
    </source>
</evidence>
<dbReference type="InterPro" id="IPR032861">
    <property type="entry name" value="TAXi_N"/>
</dbReference>
<dbReference type="SUPFAM" id="SSF50630">
    <property type="entry name" value="Acid proteases"/>
    <property type="match status" value="1"/>
</dbReference>
<feature type="chain" id="PRO_5004753518" description="Peptidase A1 domain-containing protein" evidence="9">
    <location>
        <begin position="25"/>
        <end position="434"/>
    </location>
</feature>
<dbReference type="InterPro" id="IPR033121">
    <property type="entry name" value="PEPTIDASE_A1"/>
</dbReference>
<dbReference type="InterPro" id="IPR034161">
    <property type="entry name" value="Pepsin-like_plant"/>
</dbReference>
<comment type="subcellular location">
    <subcellularLocation>
        <location evidence="1">Secreted</location>
    </subcellularLocation>
</comment>
<gene>
    <name evidence="11" type="ORF">PHAVU_011G209000g</name>
</gene>
<dbReference type="InterPro" id="IPR032799">
    <property type="entry name" value="TAXi_C"/>
</dbReference>
<evidence type="ECO:0000256" key="7">
    <source>
        <dbReference type="ARBA" id="ARBA00022801"/>
    </source>
</evidence>
<dbReference type="EMBL" id="CM002298">
    <property type="protein sequence ID" value="ESW05780.1"/>
    <property type="molecule type" value="Genomic_DNA"/>
</dbReference>
<proteinExistence type="inferred from homology"/>
<dbReference type="Pfam" id="PF14543">
    <property type="entry name" value="TAXi_N"/>
    <property type="match status" value="1"/>
</dbReference>
<dbReference type="PROSITE" id="PS51767">
    <property type="entry name" value="PEPTIDASE_A1"/>
    <property type="match status" value="1"/>
</dbReference>
<dbReference type="GO" id="GO:0006508">
    <property type="term" value="P:proteolysis"/>
    <property type="evidence" value="ECO:0007669"/>
    <property type="project" value="UniProtKB-KW"/>
</dbReference>
<dbReference type="FunFam" id="2.40.70.10:FF:000050">
    <property type="entry name" value="Aspartic proteinase CDR1"/>
    <property type="match status" value="1"/>
</dbReference>
<dbReference type="Proteomes" id="UP000000226">
    <property type="component" value="Chromosome 11"/>
</dbReference>
<dbReference type="InterPro" id="IPR051708">
    <property type="entry name" value="Plant_Aspart_Prot_A1"/>
</dbReference>
<keyword evidence="12" id="KW-1185">Reference proteome</keyword>
<dbReference type="Gene3D" id="2.40.70.10">
    <property type="entry name" value="Acid Proteases"/>
    <property type="match status" value="2"/>
</dbReference>
<dbReference type="GO" id="GO:0004190">
    <property type="term" value="F:aspartic-type endopeptidase activity"/>
    <property type="evidence" value="ECO:0007669"/>
    <property type="project" value="UniProtKB-KW"/>
</dbReference>
<keyword evidence="6" id="KW-0064">Aspartyl protease</keyword>
<dbReference type="SMR" id="V7AKK9"/>
<dbReference type="Pfam" id="PF14541">
    <property type="entry name" value="TAXi_C"/>
    <property type="match status" value="1"/>
</dbReference>
<comment type="similarity">
    <text evidence="2">Belongs to the peptidase A1 family.</text>
</comment>
<evidence type="ECO:0000256" key="3">
    <source>
        <dbReference type="ARBA" id="ARBA00022525"/>
    </source>
</evidence>
<keyword evidence="8" id="KW-0325">Glycoprotein</keyword>
<name>V7AKK9_PHAVU</name>
<reference evidence="12" key="1">
    <citation type="journal article" date="2014" name="Nat. Genet.">
        <title>A reference genome for common bean and genome-wide analysis of dual domestications.</title>
        <authorList>
            <person name="Schmutz J."/>
            <person name="McClean P.E."/>
            <person name="Mamidi S."/>
            <person name="Wu G.A."/>
            <person name="Cannon S.B."/>
            <person name="Grimwood J."/>
            <person name="Jenkins J."/>
            <person name="Shu S."/>
            <person name="Song Q."/>
            <person name="Chavarro C."/>
            <person name="Torres-Torres M."/>
            <person name="Geffroy V."/>
            <person name="Moghaddam S.M."/>
            <person name="Gao D."/>
            <person name="Abernathy B."/>
            <person name="Barry K."/>
            <person name="Blair M."/>
            <person name="Brick M.A."/>
            <person name="Chovatia M."/>
            <person name="Gepts P."/>
            <person name="Goodstein D.M."/>
            <person name="Gonzales M."/>
            <person name="Hellsten U."/>
            <person name="Hyten D.L."/>
            <person name="Jia G."/>
            <person name="Kelly J.D."/>
            <person name="Kudrna D."/>
            <person name="Lee R."/>
            <person name="Richard M.M."/>
            <person name="Miklas P.N."/>
            <person name="Osorno J.M."/>
            <person name="Rodrigues J."/>
            <person name="Thareau V."/>
            <person name="Urrea C.A."/>
            <person name="Wang M."/>
            <person name="Yu Y."/>
            <person name="Zhang M."/>
            <person name="Wing R.A."/>
            <person name="Cregan P.B."/>
            <person name="Rokhsar D.S."/>
            <person name="Jackson S.A."/>
        </authorList>
    </citation>
    <scope>NUCLEOTIDE SEQUENCE [LARGE SCALE GENOMIC DNA]</scope>
    <source>
        <strain evidence="12">cv. G19833</strain>
    </source>
</reference>
<feature type="signal peptide" evidence="9">
    <location>
        <begin position="1"/>
        <end position="24"/>
    </location>
</feature>
<evidence type="ECO:0000259" key="10">
    <source>
        <dbReference type="PROSITE" id="PS51767"/>
    </source>
</evidence>
<keyword evidence="3" id="KW-0964">Secreted</keyword>
<dbReference type="PANTHER" id="PTHR47967">
    <property type="entry name" value="OS07G0603500 PROTEIN-RELATED"/>
    <property type="match status" value="1"/>
</dbReference>
<evidence type="ECO:0000313" key="12">
    <source>
        <dbReference type="Proteomes" id="UP000000226"/>
    </source>
</evidence>
<dbReference type="PROSITE" id="PS00141">
    <property type="entry name" value="ASP_PROTEASE"/>
    <property type="match status" value="2"/>
</dbReference>
<feature type="domain" description="Peptidase A1" evidence="10">
    <location>
        <begin position="87"/>
        <end position="426"/>
    </location>
</feature>